<keyword evidence="2" id="KW-1185">Reference proteome</keyword>
<dbReference type="Proteomes" id="UP000095472">
    <property type="component" value="Chromosome"/>
</dbReference>
<reference evidence="1 2" key="1">
    <citation type="journal article" date="2016" name="Genome Announc.">
        <title>Draft Genome Sequence of the Thermotolerant Cyanobacterium Desertifilum sp. IPPAS B-1220.</title>
        <authorList>
            <person name="Mironov K.S."/>
            <person name="Sinetova M.A."/>
            <person name="Bolatkhan K."/>
            <person name="Zayadan B.K."/>
            <person name="Ustinova V.V."/>
            <person name="Kupriyanova E.V."/>
            <person name="Skrypnik A.N."/>
            <person name="Gogoleva N.E."/>
            <person name="Gogolev Y.V."/>
            <person name="Los D.A."/>
        </authorList>
    </citation>
    <scope>NUCLEOTIDE SEQUENCE [LARGE SCALE GENOMIC DNA]</scope>
    <source>
        <strain evidence="1 2">IPPAS B-1220</strain>
    </source>
</reference>
<evidence type="ECO:0000313" key="1">
    <source>
        <dbReference type="EMBL" id="XPM64597.1"/>
    </source>
</evidence>
<sequence>MTQHYPEGCWQNSDRQMLELARFDRPNLERDRSPNPLILVQDGKG</sequence>
<dbReference type="EMBL" id="CP182909">
    <property type="protein sequence ID" value="XPM64597.1"/>
    <property type="molecule type" value="Genomic_DNA"/>
</dbReference>
<gene>
    <name evidence="1" type="ORF">BH720_000730</name>
</gene>
<organism evidence="1 2">
    <name type="scientific">Desertifilum tharense IPPAS B-1220</name>
    <dbReference type="NCBI Taxonomy" id="1781255"/>
    <lineage>
        <taxon>Bacteria</taxon>
        <taxon>Bacillati</taxon>
        <taxon>Cyanobacteriota</taxon>
        <taxon>Cyanophyceae</taxon>
        <taxon>Desertifilales</taxon>
        <taxon>Desertifilaceae</taxon>
        <taxon>Desertifilum</taxon>
    </lineage>
</organism>
<evidence type="ECO:0000313" key="2">
    <source>
        <dbReference type="Proteomes" id="UP000095472"/>
    </source>
</evidence>
<name>A0ACD5GV42_9CYAN</name>
<proteinExistence type="predicted"/>
<protein>
    <submittedName>
        <fullName evidence="1">Uncharacterized protein</fullName>
    </submittedName>
</protein>
<accession>A0ACD5GV42</accession>